<name>A0ABQ7H4X4_DUNSA</name>
<dbReference type="Proteomes" id="UP000815325">
    <property type="component" value="Unassembled WGS sequence"/>
</dbReference>
<protein>
    <submittedName>
        <fullName evidence="1">Uncharacterized protein</fullName>
    </submittedName>
</protein>
<organism evidence="1 2">
    <name type="scientific">Dunaliella salina</name>
    <name type="common">Green alga</name>
    <name type="synonym">Protococcus salinus</name>
    <dbReference type="NCBI Taxonomy" id="3046"/>
    <lineage>
        <taxon>Eukaryota</taxon>
        <taxon>Viridiplantae</taxon>
        <taxon>Chlorophyta</taxon>
        <taxon>core chlorophytes</taxon>
        <taxon>Chlorophyceae</taxon>
        <taxon>CS clade</taxon>
        <taxon>Chlamydomonadales</taxon>
        <taxon>Dunaliellaceae</taxon>
        <taxon>Dunaliella</taxon>
    </lineage>
</organism>
<reference evidence="1" key="1">
    <citation type="submission" date="2017-08" db="EMBL/GenBank/DDBJ databases">
        <authorList>
            <person name="Polle J.E."/>
            <person name="Barry K."/>
            <person name="Cushman J."/>
            <person name="Schmutz J."/>
            <person name="Tran D."/>
            <person name="Hathwaick L.T."/>
            <person name="Yim W.C."/>
            <person name="Jenkins J."/>
            <person name="Mckie-Krisberg Z.M."/>
            <person name="Prochnik S."/>
            <person name="Lindquist E."/>
            <person name="Dockter R.B."/>
            <person name="Adam C."/>
            <person name="Molina H."/>
            <person name="Bunkerborg J."/>
            <person name="Jin E."/>
            <person name="Buchheim M."/>
            <person name="Magnuson J."/>
        </authorList>
    </citation>
    <scope>NUCLEOTIDE SEQUENCE</scope>
    <source>
        <strain evidence="1">CCAP 19/18</strain>
    </source>
</reference>
<comment type="caution">
    <text evidence="1">The sequence shown here is derived from an EMBL/GenBank/DDBJ whole genome shotgun (WGS) entry which is preliminary data.</text>
</comment>
<evidence type="ECO:0000313" key="1">
    <source>
        <dbReference type="EMBL" id="KAF5841912.1"/>
    </source>
</evidence>
<sequence>MWVLLIPNILFDENVSKKINAILFIQFFLIRSLSKLAIGKPSGKMLSHSSQVPLGTIRTGSETQALHTCQCRHPIPKKVAALRTCRVAAQSGSSESDQGYVDLSYNGSDSRNKATIEHVWGPMQGKAPPPGLESPWELGWQVNERNLVWNDGLKVALIKRVAANELQLSDEEMDKRLEQLAVLLPGLVPRLMNAPPKLVAKAAVNVGVVAARLLELKQAFPQADILTMVNNRLSLLADDEYLSGQFSRVAERLGQLLPGMNVGAFVAEYPLVLDVDDFERAIGDVKMMGLDPVKMLRSNPSVVLAQVKGRHLIPYDQLENPFT</sequence>
<evidence type="ECO:0000313" key="2">
    <source>
        <dbReference type="Proteomes" id="UP000815325"/>
    </source>
</evidence>
<proteinExistence type="predicted"/>
<dbReference type="EMBL" id="MU069473">
    <property type="protein sequence ID" value="KAF5841912.1"/>
    <property type="molecule type" value="Genomic_DNA"/>
</dbReference>
<accession>A0ABQ7H4X4</accession>
<gene>
    <name evidence="1" type="ORF">DUNSADRAFT_10349</name>
</gene>
<keyword evidence="2" id="KW-1185">Reference proteome</keyword>